<feature type="compositionally biased region" description="Polar residues" evidence="1">
    <location>
        <begin position="26"/>
        <end position="39"/>
    </location>
</feature>
<keyword evidence="4" id="KW-1185">Reference proteome</keyword>
<reference evidence="3" key="1">
    <citation type="submission" date="2020-09" db="EMBL/GenBank/DDBJ databases">
        <title>A novel bacterium of genus Hazenella, isolated from South China Sea.</title>
        <authorList>
            <person name="Huang H."/>
            <person name="Mo K."/>
            <person name="Hu Y."/>
        </authorList>
    </citation>
    <scope>NUCLEOTIDE SEQUENCE</scope>
    <source>
        <strain evidence="3">IB182357</strain>
    </source>
</reference>
<evidence type="ECO:0000256" key="2">
    <source>
        <dbReference type="SAM" id="SignalP"/>
    </source>
</evidence>
<organism evidence="3 4">
    <name type="scientific">Polycladospora coralii</name>
    <dbReference type="NCBI Taxonomy" id="2771432"/>
    <lineage>
        <taxon>Bacteria</taxon>
        <taxon>Bacillati</taxon>
        <taxon>Bacillota</taxon>
        <taxon>Bacilli</taxon>
        <taxon>Bacillales</taxon>
        <taxon>Thermoactinomycetaceae</taxon>
        <taxon>Polycladospora</taxon>
    </lineage>
</organism>
<comment type="caution">
    <text evidence="3">The sequence shown here is derived from an EMBL/GenBank/DDBJ whole genome shotgun (WGS) entry which is preliminary data.</text>
</comment>
<feature type="signal peptide" evidence="2">
    <location>
        <begin position="1"/>
        <end position="27"/>
    </location>
</feature>
<dbReference type="RefSeq" id="WP_191142843.1">
    <property type="nucleotide sequence ID" value="NZ_JACXAH010000043.1"/>
</dbReference>
<dbReference type="AlphaFoldDB" id="A0A926NHY5"/>
<protein>
    <recommendedName>
        <fullName evidence="5">Lipoprotein</fullName>
    </recommendedName>
</protein>
<evidence type="ECO:0008006" key="5">
    <source>
        <dbReference type="Google" id="ProtNLM"/>
    </source>
</evidence>
<proteinExistence type="predicted"/>
<dbReference type="PROSITE" id="PS51257">
    <property type="entry name" value="PROKAR_LIPOPROTEIN"/>
    <property type="match status" value="1"/>
</dbReference>
<feature type="region of interest" description="Disordered" evidence="1">
    <location>
        <begin position="26"/>
        <end position="49"/>
    </location>
</feature>
<evidence type="ECO:0000313" key="4">
    <source>
        <dbReference type="Proteomes" id="UP000661691"/>
    </source>
</evidence>
<sequence>MKSMFKVATILLFSALMIVGCSPNNEATSTDEQPKSNVSADMPDKKEKGSIDISNLNGFVETDKSIETHYLFGGAAIKNTGETTIEIKSTQFNFEGKDGSILGTLSPAIPAMPAILKPGEIAYTGGSNPIQGLQTIDPENFDKATINIDFDSVNDDKPRSEWKFDHLQARKTQYGEIQVTGKITNKTKEKSNDIWIYTALIDKNGKVLIVLGTNVDVSLNPDATIGFTAQEYGVSPKILDKVDKIEAVAVTSNNP</sequence>
<dbReference type="EMBL" id="JACXAH010000043">
    <property type="protein sequence ID" value="MBD1373884.1"/>
    <property type="molecule type" value="Genomic_DNA"/>
</dbReference>
<feature type="chain" id="PRO_5039027844" description="Lipoprotein" evidence="2">
    <location>
        <begin position="28"/>
        <end position="255"/>
    </location>
</feature>
<evidence type="ECO:0000256" key="1">
    <source>
        <dbReference type="SAM" id="MobiDB-lite"/>
    </source>
</evidence>
<keyword evidence="2" id="KW-0732">Signal</keyword>
<gene>
    <name evidence="3" type="ORF">IC620_16185</name>
</gene>
<accession>A0A926NHY5</accession>
<name>A0A926NHY5_9BACL</name>
<evidence type="ECO:0000313" key="3">
    <source>
        <dbReference type="EMBL" id="MBD1373884.1"/>
    </source>
</evidence>
<dbReference type="Proteomes" id="UP000661691">
    <property type="component" value="Unassembled WGS sequence"/>
</dbReference>